<comment type="cofactor">
    <cofactor evidence="2">
        <name>Cu cation</name>
        <dbReference type="ChEBI" id="CHEBI:23378"/>
    </cofactor>
</comment>
<evidence type="ECO:0000259" key="11">
    <source>
        <dbReference type="Pfam" id="PF07731"/>
    </source>
</evidence>
<dbReference type="AlphaFoldDB" id="F4RWK1"/>
<evidence type="ECO:0000256" key="1">
    <source>
        <dbReference type="ARBA" id="ARBA00000349"/>
    </source>
</evidence>
<comment type="catalytic activity">
    <reaction evidence="1">
        <text>4 hydroquinone + O2 = 4 benzosemiquinone + 2 H2O</text>
        <dbReference type="Rhea" id="RHEA:11276"/>
        <dbReference type="ChEBI" id="CHEBI:15377"/>
        <dbReference type="ChEBI" id="CHEBI:15379"/>
        <dbReference type="ChEBI" id="CHEBI:17594"/>
        <dbReference type="ChEBI" id="CHEBI:17977"/>
        <dbReference type="EC" id="1.10.3.2"/>
    </reaction>
</comment>
<dbReference type="PANTHER" id="PTHR11709">
    <property type="entry name" value="MULTI-COPPER OXIDASE"/>
    <property type="match status" value="1"/>
</dbReference>
<evidence type="ECO:0000256" key="4">
    <source>
        <dbReference type="ARBA" id="ARBA00012297"/>
    </source>
</evidence>
<dbReference type="Gene3D" id="2.60.40.420">
    <property type="entry name" value="Cupredoxins - blue copper proteins"/>
    <property type="match status" value="3"/>
</dbReference>
<reference evidence="14" key="1">
    <citation type="journal article" date="2011" name="Proc. Natl. Acad. Sci. U.S.A.">
        <title>Obligate biotrophy features unraveled by the genomic analysis of rust fungi.</title>
        <authorList>
            <person name="Duplessis S."/>
            <person name="Cuomo C.A."/>
            <person name="Lin Y.-C."/>
            <person name="Aerts A."/>
            <person name="Tisserant E."/>
            <person name="Veneault-Fourrey C."/>
            <person name="Joly D.L."/>
            <person name="Hacquard S."/>
            <person name="Amselem J."/>
            <person name="Cantarel B.L."/>
            <person name="Chiu R."/>
            <person name="Coutinho P.M."/>
            <person name="Feau N."/>
            <person name="Field M."/>
            <person name="Frey P."/>
            <person name="Gelhaye E."/>
            <person name="Goldberg J."/>
            <person name="Grabherr M.G."/>
            <person name="Kodira C.D."/>
            <person name="Kohler A."/>
            <person name="Kuees U."/>
            <person name="Lindquist E.A."/>
            <person name="Lucas S.M."/>
            <person name="Mago R."/>
            <person name="Mauceli E."/>
            <person name="Morin E."/>
            <person name="Murat C."/>
            <person name="Pangilinan J.L."/>
            <person name="Park R."/>
            <person name="Pearson M."/>
            <person name="Quesneville H."/>
            <person name="Rouhier N."/>
            <person name="Sakthikumar S."/>
            <person name="Salamov A.A."/>
            <person name="Schmutz J."/>
            <person name="Selles B."/>
            <person name="Shapiro H."/>
            <person name="Tanguay P."/>
            <person name="Tuskan G.A."/>
            <person name="Henrissat B."/>
            <person name="Van de Peer Y."/>
            <person name="Rouze P."/>
            <person name="Ellis J.G."/>
            <person name="Dodds P.N."/>
            <person name="Schein J.E."/>
            <person name="Zhong S."/>
            <person name="Hamelin R.C."/>
            <person name="Grigoriev I.V."/>
            <person name="Szabo L.J."/>
            <person name="Martin F."/>
        </authorList>
    </citation>
    <scope>NUCLEOTIDE SEQUENCE [LARGE SCALE GENOMIC DNA]</scope>
    <source>
        <strain evidence="14">98AG31 / pathotype 3-4-7</strain>
    </source>
</reference>
<evidence type="ECO:0000256" key="9">
    <source>
        <dbReference type="SAM" id="SignalP"/>
    </source>
</evidence>
<keyword evidence="5" id="KW-0479">Metal-binding</keyword>
<dbReference type="InParanoid" id="F4RWK1"/>
<name>F4RWK1_MELLP</name>
<accession>F4RWK1</accession>
<feature type="domain" description="Plastocyanin-like" evidence="11">
    <location>
        <begin position="388"/>
        <end position="512"/>
    </location>
</feature>
<dbReference type="KEGG" id="mlr:MELLADRAFT_90334"/>
<evidence type="ECO:0000259" key="12">
    <source>
        <dbReference type="Pfam" id="PF07732"/>
    </source>
</evidence>
<keyword evidence="7" id="KW-0186">Copper</keyword>
<dbReference type="GO" id="GO:0005507">
    <property type="term" value="F:copper ion binding"/>
    <property type="evidence" value="ECO:0007669"/>
    <property type="project" value="InterPro"/>
</dbReference>
<dbReference type="InterPro" id="IPR001117">
    <property type="entry name" value="Cu-oxidase_2nd"/>
</dbReference>
<evidence type="ECO:0000259" key="10">
    <source>
        <dbReference type="Pfam" id="PF00394"/>
    </source>
</evidence>
<feature type="chain" id="PRO_5003321831" description="laccase" evidence="9">
    <location>
        <begin position="31"/>
        <end position="514"/>
    </location>
</feature>
<dbReference type="eggNOG" id="KOG1263">
    <property type="taxonomic scope" value="Eukaryota"/>
</dbReference>
<dbReference type="InterPro" id="IPR011706">
    <property type="entry name" value="Cu-oxidase_C"/>
</dbReference>
<dbReference type="Pfam" id="PF00394">
    <property type="entry name" value="Cu-oxidase"/>
    <property type="match status" value="1"/>
</dbReference>
<dbReference type="GeneID" id="18935532"/>
<organism evidence="14">
    <name type="scientific">Melampsora larici-populina (strain 98AG31 / pathotype 3-4-7)</name>
    <name type="common">Poplar leaf rust fungus</name>
    <dbReference type="NCBI Taxonomy" id="747676"/>
    <lineage>
        <taxon>Eukaryota</taxon>
        <taxon>Fungi</taxon>
        <taxon>Dikarya</taxon>
        <taxon>Basidiomycota</taxon>
        <taxon>Pucciniomycotina</taxon>
        <taxon>Pucciniomycetes</taxon>
        <taxon>Pucciniales</taxon>
        <taxon>Melampsoraceae</taxon>
        <taxon>Melampsora</taxon>
    </lineage>
</organism>
<dbReference type="Pfam" id="PF07731">
    <property type="entry name" value="Cu-oxidase_2"/>
    <property type="match status" value="1"/>
</dbReference>
<dbReference type="RefSeq" id="XP_007413440.1">
    <property type="nucleotide sequence ID" value="XM_007413378.1"/>
</dbReference>
<keyword evidence="6" id="KW-0560">Oxidoreductase</keyword>
<evidence type="ECO:0000256" key="7">
    <source>
        <dbReference type="ARBA" id="ARBA00023008"/>
    </source>
</evidence>
<evidence type="ECO:0000256" key="5">
    <source>
        <dbReference type="ARBA" id="ARBA00022723"/>
    </source>
</evidence>
<keyword evidence="9" id="KW-0732">Signal</keyword>
<evidence type="ECO:0000313" key="13">
    <source>
        <dbReference type="EMBL" id="EGG03305.1"/>
    </source>
</evidence>
<dbReference type="OrthoDB" id="2121828at2759"/>
<gene>
    <name evidence="13" type="ORF">MELLADRAFT_90334</name>
</gene>
<dbReference type="STRING" id="747676.F4RWK1"/>
<dbReference type="GO" id="GO:0052716">
    <property type="term" value="F:hydroquinone:oxygen oxidoreductase activity"/>
    <property type="evidence" value="ECO:0007669"/>
    <property type="project" value="UniProtKB-EC"/>
</dbReference>
<keyword evidence="14" id="KW-1185">Reference proteome</keyword>
<evidence type="ECO:0000256" key="8">
    <source>
        <dbReference type="ARBA" id="ARBA00023180"/>
    </source>
</evidence>
<evidence type="ECO:0000313" key="14">
    <source>
        <dbReference type="Proteomes" id="UP000001072"/>
    </source>
</evidence>
<dbReference type="InterPro" id="IPR045087">
    <property type="entry name" value="Cu-oxidase_fam"/>
</dbReference>
<protein>
    <recommendedName>
        <fullName evidence="4">laccase</fullName>
        <ecNumber evidence="4">1.10.3.2</ecNumber>
    </recommendedName>
</protein>
<dbReference type="CDD" id="cd13873">
    <property type="entry name" value="CuRO_2_AAO_like_2"/>
    <property type="match status" value="1"/>
</dbReference>
<evidence type="ECO:0000256" key="6">
    <source>
        <dbReference type="ARBA" id="ARBA00023002"/>
    </source>
</evidence>
<feature type="domain" description="Plastocyanin-like" evidence="12">
    <location>
        <begin position="48"/>
        <end position="143"/>
    </location>
</feature>
<evidence type="ECO:0000256" key="3">
    <source>
        <dbReference type="ARBA" id="ARBA00010609"/>
    </source>
</evidence>
<dbReference type="SUPFAM" id="SSF49503">
    <property type="entry name" value="Cupredoxins"/>
    <property type="match status" value="3"/>
</dbReference>
<dbReference type="VEuPathDB" id="FungiDB:MELLADRAFT_90334"/>
<comment type="similarity">
    <text evidence="3">Belongs to the multicopper oxidase family.</text>
</comment>
<keyword evidence="8" id="KW-0325">Glycoprotein</keyword>
<dbReference type="InterPro" id="IPR008972">
    <property type="entry name" value="Cupredoxin"/>
</dbReference>
<feature type="domain" description="Plastocyanin-like" evidence="10">
    <location>
        <begin position="160"/>
        <end position="263"/>
    </location>
</feature>
<dbReference type="InterPro" id="IPR011707">
    <property type="entry name" value="Cu-oxidase-like_N"/>
</dbReference>
<dbReference type="Proteomes" id="UP000001072">
    <property type="component" value="Unassembled WGS sequence"/>
</dbReference>
<dbReference type="Pfam" id="PF07732">
    <property type="entry name" value="Cu-oxidase_3"/>
    <property type="match status" value="1"/>
</dbReference>
<evidence type="ECO:0000256" key="2">
    <source>
        <dbReference type="ARBA" id="ARBA00001935"/>
    </source>
</evidence>
<dbReference type="PANTHER" id="PTHR11709:SF394">
    <property type="entry name" value="FI03373P-RELATED"/>
    <property type="match status" value="1"/>
</dbReference>
<sequence length="514" mass="58051">MKTLTRTLSFIKTFAFVLLILSWTCGVAKAHWHPNAILRISKGFLAGDCTVRPSVIINGTSPGPELRFKEGQRVWIRVYNDLPDQNTTLHFHGLSQFGSPFADGTPATSQFQLESGSAGTYMYHTHVDFQLVTAHGAFIVEDEGPPPYSYDEELTLLFATPFQWPGEPSSLTVNGNALAHCDPSRGYRCSGECHQHVMNLKPSRTYRVRFIGITALTFLYIGLEDHHEFEIIEADAAYLKPTRTDHLELHSGQRYSFLLRTKSRAELRALNKTTFWGRIESRWRPIRDKGSFVITYDRGYEQELATFPPRNLARRVFLPDERVSWVNRAFAPLRQHDVSPTEQEVTRRIMIRAQQLTTAGGGSQYFVNGQAAYLNPSSLQPDYGQAEVNHGYDSSTSSFPLRLGETVEIVIFNFASSLGEAEAHPWHFHGQHPFMVAQGYGKYSPEAARRIEAQNFVKYGGLPHRRDTQVILPGQGATYEDEKIAEGTLSSWIVLRMRVSVSGAFLVHCHIQRV</sequence>
<dbReference type="HOGENOM" id="CLU_006504_8_3_1"/>
<feature type="signal peptide" evidence="9">
    <location>
        <begin position="1"/>
        <end position="30"/>
    </location>
</feature>
<dbReference type="EC" id="1.10.3.2" evidence="4"/>
<dbReference type="EMBL" id="GL883125">
    <property type="protein sequence ID" value="EGG03305.1"/>
    <property type="molecule type" value="Genomic_DNA"/>
</dbReference>
<proteinExistence type="inferred from homology"/>